<evidence type="ECO:0000256" key="3">
    <source>
        <dbReference type="ARBA" id="ARBA00023012"/>
    </source>
</evidence>
<keyword evidence="1" id="KW-0808">Transferase</keyword>
<dbReference type="InterPro" id="IPR035965">
    <property type="entry name" value="PAS-like_dom_sf"/>
</dbReference>
<organism evidence="5 6">
    <name type="scientific">Methylocystis iwaonis</name>
    <dbReference type="NCBI Taxonomy" id="2885079"/>
    <lineage>
        <taxon>Bacteria</taxon>
        <taxon>Pseudomonadati</taxon>
        <taxon>Pseudomonadota</taxon>
        <taxon>Alphaproteobacteria</taxon>
        <taxon>Hyphomicrobiales</taxon>
        <taxon>Methylocystaceae</taxon>
        <taxon>Methylocystis</taxon>
    </lineage>
</organism>
<evidence type="ECO:0000259" key="4">
    <source>
        <dbReference type="PROSITE" id="PS50112"/>
    </source>
</evidence>
<accession>A0ABM8E3X1</accession>
<dbReference type="Proteomes" id="UP001317629">
    <property type="component" value="Chromosome"/>
</dbReference>
<dbReference type="CDD" id="cd00130">
    <property type="entry name" value="PAS"/>
    <property type="match status" value="1"/>
</dbReference>
<evidence type="ECO:0000313" key="6">
    <source>
        <dbReference type="Proteomes" id="UP001317629"/>
    </source>
</evidence>
<dbReference type="Pfam" id="PF13188">
    <property type="entry name" value="PAS_8"/>
    <property type="match status" value="1"/>
</dbReference>
<dbReference type="PANTHER" id="PTHR24421:SF61">
    <property type="entry name" value="OXYGEN SENSOR HISTIDINE KINASE NREB"/>
    <property type="match status" value="1"/>
</dbReference>
<dbReference type="InterPro" id="IPR050482">
    <property type="entry name" value="Sensor_HK_TwoCompSys"/>
</dbReference>
<evidence type="ECO:0000256" key="1">
    <source>
        <dbReference type="ARBA" id="ARBA00022679"/>
    </source>
</evidence>
<dbReference type="InterPro" id="IPR036890">
    <property type="entry name" value="HATPase_C_sf"/>
</dbReference>
<dbReference type="Gene3D" id="3.30.565.10">
    <property type="entry name" value="Histidine kinase-like ATPase, C-terminal domain"/>
    <property type="match status" value="1"/>
</dbReference>
<sequence length="461" mass="50126">MDMSLTGSIIADEALARGQIGLAVADERLFVRQRFGPLSAWLPRVGTPVCDSPLLVHMEAALARLREKGGEIVLPSMRAALEGRRVTISIGWSARAQSYLIVTTPDHGSEQIDRLLASDRREKQLLQQQADAAAARLKVADALYRDIVESSGNLVLRFTPDFRLVFANRAAAAFLGKPQDALIGEALDGLFPAQGAPWRLGRGAEGRSFEMSARDAKGRAFWLSWDIRFLGPEAGGEFQAVARDVTAERRLRVEREKAQEEARAAAVAHERLRIAHDLHDTLVRSIVTMIAEARLIAKKTSDPEAKKALAEVDAHARQGLWEAREAIAQMRETRREDADLRAIALAFQARWPDVAVTLDFAAERPLAAQTESLFAAILREALRNVELHSGAKNVRVALQVNDAGAELIVEDDGAGFDPAAPALGHFGVLGMRERASLAGATLEVESAPGEGARLTLQIFGV</sequence>
<dbReference type="Pfam" id="PF02518">
    <property type="entry name" value="HATPase_c"/>
    <property type="match status" value="1"/>
</dbReference>
<keyword evidence="3" id="KW-0902">Two-component regulatory system</keyword>
<dbReference type="PANTHER" id="PTHR24421">
    <property type="entry name" value="NITRATE/NITRITE SENSOR PROTEIN NARX-RELATED"/>
    <property type="match status" value="1"/>
</dbReference>
<reference evidence="5 6" key="1">
    <citation type="journal article" date="2023" name="Int. J. Syst. Evol. Microbiol.">
        <title>Methylocystis iwaonis sp. nov., a type II methane-oxidizing bacterium from surface soil of a rice paddy field in Japan, and emended description of the genus Methylocystis (ex Whittenbury et al. 1970) Bowman et al. 1993.</title>
        <authorList>
            <person name="Kaise H."/>
            <person name="Sawadogo J.B."/>
            <person name="Alam M.S."/>
            <person name="Ueno C."/>
            <person name="Dianou D."/>
            <person name="Shinjo R."/>
            <person name="Asakawa S."/>
        </authorList>
    </citation>
    <scope>NUCLEOTIDE SEQUENCE [LARGE SCALE GENOMIC DNA]</scope>
    <source>
        <strain evidence="5 6">SS37A-Re</strain>
    </source>
</reference>
<dbReference type="Gene3D" id="3.30.450.20">
    <property type="entry name" value="PAS domain"/>
    <property type="match status" value="1"/>
</dbReference>
<dbReference type="CDD" id="cd16917">
    <property type="entry name" value="HATPase_UhpB-NarQ-NarX-like"/>
    <property type="match status" value="1"/>
</dbReference>
<keyword evidence="6" id="KW-1185">Reference proteome</keyword>
<dbReference type="Gene3D" id="1.20.5.1930">
    <property type="match status" value="1"/>
</dbReference>
<dbReference type="Pfam" id="PF07730">
    <property type="entry name" value="HisKA_3"/>
    <property type="match status" value="1"/>
</dbReference>
<dbReference type="EMBL" id="AP027142">
    <property type="protein sequence ID" value="BDV32494.1"/>
    <property type="molecule type" value="Genomic_DNA"/>
</dbReference>
<evidence type="ECO:0000313" key="5">
    <source>
        <dbReference type="EMBL" id="BDV32494.1"/>
    </source>
</evidence>
<dbReference type="InterPro" id="IPR000014">
    <property type="entry name" value="PAS"/>
</dbReference>
<dbReference type="PROSITE" id="PS50112">
    <property type="entry name" value="PAS"/>
    <property type="match status" value="1"/>
</dbReference>
<dbReference type="SUPFAM" id="SSF55874">
    <property type="entry name" value="ATPase domain of HSP90 chaperone/DNA topoisomerase II/histidine kinase"/>
    <property type="match status" value="1"/>
</dbReference>
<keyword evidence="2" id="KW-0418">Kinase</keyword>
<dbReference type="InterPro" id="IPR011712">
    <property type="entry name" value="Sig_transdc_His_kin_sub3_dim/P"/>
</dbReference>
<evidence type="ECO:0000256" key="2">
    <source>
        <dbReference type="ARBA" id="ARBA00022777"/>
    </source>
</evidence>
<dbReference type="SMART" id="SM00091">
    <property type="entry name" value="PAS"/>
    <property type="match status" value="1"/>
</dbReference>
<name>A0ABM8E3X1_9HYPH</name>
<dbReference type="SUPFAM" id="SSF55785">
    <property type="entry name" value="PYP-like sensor domain (PAS domain)"/>
    <property type="match status" value="1"/>
</dbReference>
<gene>
    <name evidence="5" type="ORF">SS37A_00230</name>
</gene>
<proteinExistence type="predicted"/>
<feature type="domain" description="PAS" evidence="4">
    <location>
        <begin position="140"/>
        <end position="187"/>
    </location>
</feature>
<protein>
    <recommendedName>
        <fullName evidence="4">PAS domain-containing protein</fullName>
    </recommendedName>
</protein>
<dbReference type="InterPro" id="IPR003594">
    <property type="entry name" value="HATPase_dom"/>
</dbReference>